<dbReference type="InterPro" id="IPR027275">
    <property type="entry name" value="PRC-brl_dom"/>
</dbReference>
<sequence>MIHNKFLFSIASIISLSFLFTCASAQTNEKQEWEKGSNSKNKAEQSYGSGDDVEWGSTDVAYDITATNLMDMKVIDQTGKKIGEIDDLILSTKEKVAYAIVSVGGFLGVGDKLVSIPFQDIEIRKAKKEAVINLSKQELEKMPEFKSESIESRNYQAEDLPAMDATKRLTRGGTEDYAINAKKLFDVDIIDKNSKKVGEVDDLLLSQDGKVVYGIVDVGGMLGMGKKSVAVPFHHLTANRTEERILLNVTKEQLEKAPEFKFRNKD</sequence>
<evidence type="ECO:0000313" key="6">
    <source>
        <dbReference type="Proteomes" id="UP000034156"/>
    </source>
</evidence>
<dbReference type="OrthoDB" id="8547830at2"/>
<accession>A0A0F7KFP0</accession>
<keyword evidence="2" id="KW-0732">Signal</keyword>
<dbReference type="RefSeq" id="WP_046849722.1">
    <property type="nucleotide sequence ID" value="NZ_CBDIPD010000139.1"/>
</dbReference>
<dbReference type="InterPro" id="IPR011033">
    <property type="entry name" value="PRC_barrel-like_sf"/>
</dbReference>
<feature type="region of interest" description="Disordered" evidence="1">
    <location>
        <begin position="31"/>
        <end position="50"/>
    </location>
</feature>
<keyword evidence="6" id="KW-1185">Reference proteome</keyword>
<dbReference type="Pfam" id="PF05239">
    <property type="entry name" value="PRC"/>
    <property type="match status" value="2"/>
</dbReference>
<dbReference type="Gene3D" id="2.30.30.240">
    <property type="entry name" value="PRC-barrel domain"/>
    <property type="match status" value="2"/>
</dbReference>
<evidence type="ECO:0000313" key="7">
    <source>
        <dbReference type="Proteomes" id="UP000324176"/>
    </source>
</evidence>
<organism evidence="4 6">
    <name type="scientific">Nitrosomonas communis</name>
    <dbReference type="NCBI Taxonomy" id="44574"/>
    <lineage>
        <taxon>Bacteria</taxon>
        <taxon>Pseudomonadati</taxon>
        <taxon>Pseudomonadota</taxon>
        <taxon>Betaproteobacteria</taxon>
        <taxon>Nitrosomonadales</taxon>
        <taxon>Nitrosomonadaceae</taxon>
        <taxon>Nitrosomonas</taxon>
    </lineage>
</organism>
<reference evidence="5 7" key="3">
    <citation type="submission" date="2019-07" db="EMBL/GenBank/DDBJ databases">
        <title>Active sludge and wastewater microbial communities from Klosterneuburg, Austria.</title>
        <authorList>
            <person name="Wagner M."/>
        </authorList>
    </citation>
    <scope>NUCLEOTIDE SEQUENCE [LARGE SCALE GENOMIC DNA]</scope>
    <source>
        <strain evidence="5 7">Nm2</strain>
    </source>
</reference>
<dbReference type="AlphaFoldDB" id="A0A0F7KFP0"/>
<proteinExistence type="predicted"/>
<protein>
    <submittedName>
        <fullName evidence="5">PRC-barrel domain protein</fullName>
    </submittedName>
</protein>
<reference evidence="4 6" key="2">
    <citation type="journal article" date="2016" name="Genome Announc.">
        <title>Genome Sequence of Nitrosomonas communis Strain Nm2, a Mesophilic Ammonia-Oxidizing Bacterium Isolated from Mediterranean Soil.</title>
        <authorList>
            <person name="Kozlowski J.A."/>
            <person name="Kits K.D."/>
            <person name="Stein L.Y."/>
        </authorList>
    </citation>
    <scope>NUCLEOTIDE SEQUENCE [LARGE SCALE GENOMIC DNA]</scope>
    <source>
        <strain evidence="4 6">Nm2</strain>
    </source>
</reference>
<feature type="chain" id="PRO_5036292951" evidence="2">
    <location>
        <begin position="26"/>
        <end position="266"/>
    </location>
</feature>
<name>A0A0F7KFP0_9PROT</name>
<evidence type="ECO:0000313" key="4">
    <source>
        <dbReference type="EMBL" id="AKH37647.1"/>
    </source>
</evidence>
<dbReference type="Proteomes" id="UP000034156">
    <property type="component" value="Chromosome"/>
</dbReference>
<dbReference type="EMBL" id="CP011451">
    <property type="protein sequence ID" value="AKH37647.1"/>
    <property type="molecule type" value="Genomic_DNA"/>
</dbReference>
<dbReference type="PATRIC" id="fig|44574.3.peg.1765"/>
<dbReference type="PANTHER" id="PTHR36505">
    <property type="entry name" value="BLR1072 PROTEIN"/>
    <property type="match status" value="1"/>
</dbReference>
<evidence type="ECO:0000313" key="5">
    <source>
        <dbReference type="EMBL" id="TYP81879.1"/>
    </source>
</evidence>
<feature type="domain" description="PRC-barrel" evidence="3">
    <location>
        <begin position="180"/>
        <end position="254"/>
    </location>
</feature>
<evidence type="ECO:0000256" key="1">
    <source>
        <dbReference type="SAM" id="MobiDB-lite"/>
    </source>
</evidence>
<reference evidence="6" key="1">
    <citation type="submission" date="2015-05" db="EMBL/GenBank/DDBJ databases">
        <title>Draft genome of Nitrosomonas communis strain Nm2.</title>
        <authorList>
            <person name="Kozlowski J.A."/>
            <person name="Kits K.D."/>
            <person name="Stein L.Y."/>
        </authorList>
    </citation>
    <scope>NUCLEOTIDE SEQUENCE [LARGE SCALE GENOMIC DNA]</scope>
    <source>
        <strain evidence="6">Nm2</strain>
    </source>
</reference>
<dbReference type="KEGG" id="nco:AAW31_07255"/>
<dbReference type="PANTHER" id="PTHR36505:SF1">
    <property type="entry name" value="BLR1072 PROTEIN"/>
    <property type="match status" value="1"/>
</dbReference>
<dbReference type="SUPFAM" id="SSF50346">
    <property type="entry name" value="PRC-barrel domain"/>
    <property type="match status" value="2"/>
</dbReference>
<feature type="domain" description="PRC-barrel" evidence="3">
    <location>
        <begin position="65"/>
        <end position="131"/>
    </location>
</feature>
<dbReference type="Proteomes" id="UP000324176">
    <property type="component" value="Unassembled WGS sequence"/>
</dbReference>
<evidence type="ECO:0000256" key="2">
    <source>
        <dbReference type="SAM" id="SignalP"/>
    </source>
</evidence>
<feature type="signal peptide" evidence="2">
    <location>
        <begin position="1"/>
        <end position="25"/>
    </location>
</feature>
<evidence type="ECO:0000259" key="3">
    <source>
        <dbReference type="Pfam" id="PF05239"/>
    </source>
</evidence>
<dbReference type="EMBL" id="VNHT01000049">
    <property type="protein sequence ID" value="TYP81879.1"/>
    <property type="molecule type" value="Genomic_DNA"/>
</dbReference>
<gene>
    <name evidence="4" type="ORF">AAW31_07255</name>
    <name evidence="5" type="ORF">BCL69_104923</name>
</gene>
<feature type="compositionally biased region" description="Basic and acidic residues" evidence="1">
    <location>
        <begin position="31"/>
        <end position="43"/>
    </location>
</feature>